<dbReference type="GO" id="GO:0000981">
    <property type="term" value="F:DNA-binding transcription factor activity, RNA polymerase II-specific"/>
    <property type="evidence" value="ECO:0007669"/>
    <property type="project" value="TreeGrafter"/>
</dbReference>
<feature type="compositionally biased region" description="Low complexity" evidence="2">
    <location>
        <begin position="80"/>
        <end position="97"/>
    </location>
</feature>
<evidence type="ECO:0008006" key="5">
    <source>
        <dbReference type="Google" id="ProtNLM"/>
    </source>
</evidence>
<feature type="compositionally biased region" description="Low complexity" evidence="2">
    <location>
        <begin position="7"/>
        <end position="39"/>
    </location>
</feature>
<dbReference type="OrthoDB" id="416217at2759"/>
<evidence type="ECO:0000313" key="3">
    <source>
        <dbReference type="EMBL" id="KXH35844.1"/>
    </source>
</evidence>
<comment type="caution">
    <text evidence="3">The sequence shown here is derived from an EMBL/GenBank/DDBJ whole genome shotgun (WGS) entry which is preliminary data.</text>
</comment>
<dbReference type="PANTHER" id="PTHR47657:SF7">
    <property type="entry name" value="STEROL REGULATORY ELEMENT-BINDING PROTEIN ECM22"/>
    <property type="match status" value="1"/>
</dbReference>
<protein>
    <recommendedName>
        <fullName evidence="5">C6 zinc finger protein</fullName>
    </recommendedName>
</protein>
<feature type="compositionally biased region" description="Low complexity" evidence="2">
    <location>
        <begin position="124"/>
        <end position="141"/>
    </location>
</feature>
<evidence type="ECO:0000313" key="4">
    <source>
        <dbReference type="Proteomes" id="UP000070328"/>
    </source>
</evidence>
<gene>
    <name evidence="3" type="ORF">CSIM01_00558</name>
</gene>
<name>A0A135SIU1_9PEZI</name>
<dbReference type="AlphaFoldDB" id="A0A135SIU1"/>
<keyword evidence="1" id="KW-0539">Nucleus</keyword>
<organism evidence="3 4">
    <name type="scientific">Colletotrichum simmondsii</name>
    <dbReference type="NCBI Taxonomy" id="703756"/>
    <lineage>
        <taxon>Eukaryota</taxon>
        <taxon>Fungi</taxon>
        <taxon>Dikarya</taxon>
        <taxon>Ascomycota</taxon>
        <taxon>Pezizomycotina</taxon>
        <taxon>Sordariomycetes</taxon>
        <taxon>Hypocreomycetidae</taxon>
        <taxon>Glomerellales</taxon>
        <taxon>Glomerellaceae</taxon>
        <taxon>Colletotrichum</taxon>
        <taxon>Colletotrichum acutatum species complex</taxon>
    </lineage>
</organism>
<dbReference type="Pfam" id="PF11951">
    <property type="entry name" value="Fungal_trans_2"/>
    <property type="match status" value="1"/>
</dbReference>
<dbReference type="InterPro" id="IPR021858">
    <property type="entry name" value="Fun_TF"/>
</dbReference>
<feature type="compositionally biased region" description="Basic residues" evidence="2">
    <location>
        <begin position="101"/>
        <end position="123"/>
    </location>
</feature>
<dbReference type="Proteomes" id="UP000070328">
    <property type="component" value="Unassembled WGS sequence"/>
</dbReference>
<evidence type="ECO:0000256" key="1">
    <source>
        <dbReference type="ARBA" id="ARBA00023242"/>
    </source>
</evidence>
<evidence type="ECO:0000256" key="2">
    <source>
        <dbReference type="SAM" id="MobiDB-lite"/>
    </source>
</evidence>
<proteinExistence type="predicted"/>
<reference evidence="3 4" key="1">
    <citation type="submission" date="2014-02" db="EMBL/GenBank/DDBJ databases">
        <title>The genome sequence of Colletotrichum simmondsii CBS122122.</title>
        <authorList>
            <person name="Baroncelli R."/>
            <person name="Thon M.R."/>
        </authorList>
    </citation>
    <scope>NUCLEOTIDE SEQUENCE [LARGE SCALE GENOMIC DNA]</scope>
    <source>
        <strain evidence="3 4">CBS122122</strain>
    </source>
</reference>
<feature type="region of interest" description="Disordered" evidence="2">
    <location>
        <begin position="1"/>
        <end position="150"/>
    </location>
</feature>
<feature type="compositionally biased region" description="Low complexity" evidence="2">
    <location>
        <begin position="49"/>
        <end position="72"/>
    </location>
</feature>
<accession>A0A135SIU1</accession>
<dbReference type="PANTHER" id="PTHR47657">
    <property type="entry name" value="STEROL REGULATORY ELEMENT-BINDING PROTEIN ECM22"/>
    <property type="match status" value="1"/>
</dbReference>
<sequence length="473" mass="50936">MDGSGGSSSAPGSTPTATTTTPRSVVGMTAAGGTHTATTKSPTVAMPLGSISAASSSVGGSSTTSTTVSASGAGRGSTPGGTTTTTPGAATANTGATVVSRRSHPKSRTGCRTCKNRKIKSQRHSSSSVPRSPGSLSTPGGPINGDGIGAGAGGGGGLSLGNGGGIDDLSLNLIDLELMHNFTTFAFNTLSTDPVVRQMWKVPVVRLALECDYVMRAMLSVSALHLAHHRPERRDFFISRALTYHQMASRTAMGLMGALDGENCEKLYLFSVLTIFFALACPRKSSDSLIMGESSFPDWLFLLRGTRSLLKELDPHTYAGPLTPMFNHGRERYMHTRDESKIQSDLLADLQRLVNKTCADAALLPIYNRAIDELRRTLSVFLWDGGRGMDITDAFVWKYLMAEDFLPLLKSPGHTQEAVAIFSHFCILLKRLENEWWLQGWATHLISRAWAVLDQDHRLWIQWPIEELGWVPP</sequence>
<keyword evidence="4" id="KW-1185">Reference proteome</keyword>
<dbReference type="EMBL" id="JFBX01000554">
    <property type="protein sequence ID" value="KXH35844.1"/>
    <property type="molecule type" value="Genomic_DNA"/>
</dbReference>
<dbReference type="InterPro" id="IPR052400">
    <property type="entry name" value="Zn2-C6_fungal_TF"/>
</dbReference>